<dbReference type="InterPro" id="IPR047217">
    <property type="entry name" value="S49_SppA_67K_type_N"/>
</dbReference>
<dbReference type="AlphaFoldDB" id="A0A838YR41"/>
<feature type="active site" description="Nucleophile" evidence="7">
    <location>
        <position position="411"/>
    </location>
</feature>
<keyword evidence="4" id="KW-0378">Hydrolase</keyword>
<name>A0A838YR41_9GAMM</name>
<dbReference type="Proteomes" id="UP000585327">
    <property type="component" value="Unassembled WGS sequence"/>
</dbReference>
<evidence type="ECO:0000256" key="4">
    <source>
        <dbReference type="ARBA" id="ARBA00022801"/>
    </source>
</evidence>
<sequence length="615" mass="68662">MDTNKKSIWKQADEFLAMTRKILVNGITALILIVITFSFIGGIVGSFGDSSEEITSEDKVLWFKPIGVVVDTEVINTDSFTIEDVLGGTSTEQHQLQDLLDVLNHAADDEDLLAVYVNVSELGMYWASAFKIAEAVKNVRESGKRVIAYAEEFSNSSYLISSQANEVLINEMGQVTAFGLSRKREYYVDLYKNLKINYNVFTAGDFKSGPEPYTRDSMSENDKLAWNEFANPMWKKMTDMMEDGRQLAAGTIQEFGDNAWELYKENPEAAQVALNLGLVDKVVTREEIKQYMFEEFPNSENDKYAFPDSISIYDYLAEIDEEKEEFDNKIAVVNIEGAIMTGEAAYGIAGSDTIVKNIQSATKNDDVKALVLRVNSPGGSVYASELITNALNEFKATDRPIITSMGDIAASGGVWVTTNSDHIFAEEDTLTGSIGVYGIIPTLDGIYDWAGIKVDGTTSTKASEWDERQSMPEYVKDAIQASIDNTYFKFVSKVSDNRLMEYEDLLPFAGGRIWSGSKALEIGLVDTIGDLTDALSYAAKLADIEEYSVKTYTKEIDPFDAFLLELFENIDIKTSIDPRIEMLIGEYPKHMMLIKPDTQNVMAYCFECEALMNYK</sequence>
<feature type="transmembrane region" description="Helical" evidence="8">
    <location>
        <begin position="22"/>
        <end position="47"/>
    </location>
</feature>
<dbReference type="CDD" id="cd07018">
    <property type="entry name" value="S49_SppA_67K_type"/>
    <property type="match status" value="1"/>
</dbReference>
<feature type="domain" description="Peptidase S49" evidence="9">
    <location>
        <begin position="140"/>
        <end position="292"/>
    </location>
</feature>
<keyword evidence="6 8" id="KW-0472">Membrane</keyword>
<dbReference type="Gene3D" id="3.90.226.10">
    <property type="entry name" value="2-enoyl-CoA Hydratase, Chain A, domain 1"/>
    <property type="match status" value="3"/>
</dbReference>
<keyword evidence="8" id="KW-0812">Transmembrane</keyword>
<dbReference type="InterPro" id="IPR004634">
    <property type="entry name" value="Pept_S49_pIV"/>
</dbReference>
<dbReference type="InterPro" id="IPR047272">
    <property type="entry name" value="S49_SppA_C"/>
</dbReference>
<comment type="subcellular location">
    <subcellularLocation>
        <location evidence="1">Membrane</location>
    </subcellularLocation>
</comment>
<dbReference type="NCBIfam" id="TIGR00705">
    <property type="entry name" value="SppA_67K"/>
    <property type="match status" value="1"/>
</dbReference>
<evidence type="ECO:0000256" key="8">
    <source>
        <dbReference type="SAM" id="Phobius"/>
    </source>
</evidence>
<keyword evidence="8" id="KW-1133">Transmembrane helix</keyword>
<evidence type="ECO:0000256" key="3">
    <source>
        <dbReference type="ARBA" id="ARBA00022670"/>
    </source>
</evidence>
<organism evidence="10 11">
    <name type="scientific">SAR86 cluster bacterium</name>
    <dbReference type="NCBI Taxonomy" id="2030880"/>
    <lineage>
        <taxon>Bacteria</taxon>
        <taxon>Pseudomonadati</taxon>
        <taxon>Pseudomonadota</taxon>
        <taxon>Gammaproteobacteria</taxon>
        <taxon>SAR86 cluster</taxon>
    </lineage>
</organism>
<protein>
    <submittedName>
        <fullName evidence="10">Signal peptide peptidase SppA</fullName>
    </submittedName>
</protein>
<dbReference type="SUPFAM" id="SSF52096">
    <property type="entry name" value="ClpP/crotonase"/>
    <property type="match status" value="2"/>
</dbReference>
<evidence type="ECO:0000313" key="10">
    <source>
        <dbReference type="EMBL" id="MBA4723811.1"/>
    </source>
</evidence>
<dbReference type="GO" id="GO:0008236">
    <property type="term" value="F:serine-type peptidase activity"/>
    <property type="evidence" value="ECO:0007669"/>
    <property type="project" value="UniProtKB-KW"/>
</dbReference>
<dbReference type="GO" id="GO:0016020">
    <property type="term" value="C:membrane"/>
    <property type="evidence" value="ECO:0007669"/>
    <property type="project" value="UniProtKB-SubCell"/>
</dbReference>
<gene>
    <name evidence="10" type="primary">sppA</name>
    <name evidence="10" type="ORF">H2021_01200</name>
</gene>
<dbReference type="PANTHER" id="PTHR33209:SF1">
    <property type="entry name" value="PEPTIDASE S49 DOMAIN-CONTAINING PROTEIN"/>
    <property type="match status" value="1"/>
</dbReference>
<evidence type="ECO:0000256" key="2">
    <source>
        <dbReference type="ARBA" id="ARBA00008683"/>
    </source>
</evidence>
<keyword evidence="5" id="KW-0720">Serine protease</keyword>
<comment type="caution">
    <text evidence="10">The sequence shown here is derived from an EMBL/GenBank/DDBJ whole genome shotgun (WGS) entry which is preliminary data.</text>
</comment>
<accession>A0A838YR41</accession>
<evidence type="ECO:0000256" key="5">
    <source>
        <dbReference type="ARBA" id="ARBA00022825"/>
    </source>
</evidence>
<dbReference type="CDD" id="cd07023">
    <property type="entry name" value="S49_Sppa_N_C"/>
    <property type="match status" value="1"/>
</dbReference>
<feature type="active site" description="Proton donor/acceptor" evidence="7">
    <location>
        <position position="207"/>
    </location>
</feature>
<evidence type="ECO:0000256" key="7">
    <source>
        <dbReference type="PIRSR" id="PIRSR001217-1"/>
    </source>
</evidence>
<evidence type="ECO:0000259" key="9">
    <source>
        <dbReference type="Pfam" id="PF01343"/>
    </source>
</evidence>
<comment type="similarity">
    <text evidence="2">Belongs to the peptidase S49 family.</text>
</comment>
<dbReference type="GO" id="GO:0006465">
    <property type="term" value="P:signal peptide processing"/>
    <property type="evidence" value="ECO:0007669"/>
    <property type="project" value="InterPro"/>
</dbReference>
<keyword evidence="3" id="KW-0645">Protease</keyword>
<dbReference type="InterPro" id="IPR029045">
    <property type="entry name" value="ClpP/crotonase-like_dom_sf"/>
</dbReference>
<dbReference type="Gene3D" id="6.20.330.10">
    <property type="match status" value="1"/>
</dbReference>
<proteinExistence type="inferred from homology"/>
<evidence type="ECO:0000313" key="11">
    <source>
        <dbReference type="Proteomes" id="UP000585327"/>
    </source>
</evidence>
<feature type="domain" description="Peptidase S49" evidence="9">
    <location>
        <begin position="394"/>
        <end position="544"/>
    </location>
</feature>
<dbReference type="PIRSF" id="PIRSF001217">
    <property type="entry name" value="Protease_4_SppA"/>
    <property type="match status" value="1"/>
</dbReference>
<dbReference type="InterPro" id="IPR004635">
    <property type="entry name" value="Pept_S49_SppA"/>
</dbReference>
<dbReference type="Pfam" id="PF01343">
    <property type="entry name" value="Peptidase_S49"/>
    <property type="match status" value="2"/>
</dbReference>
<dbReference type="NCBIfam" id="TIGR00706">
    <property type="entry name" value="SppA_dom"/>
    <property type="match status" value="1"/>
</dbReference>
<dbReference type="EMBL" id="JACETM010000006">
    <property type="protein sequence ID" value="MBA4723811.1"/>
    <property type="molecule type" value="Genomic_DNA"/>
</dbReference>
<evidence type="ECO:0000256" key="6">
    <source>
        <dbReference type="ARBA" id="ARBA00023136"/>
    </source>
</evidence>
<dbReference type="InterPro" id="IPR002142">
    <property type="entry name" value="Peptidase_S49"/>
</dbReference>
<reference evidence="10 11" key="1">
    <citation type="submission" date="2020-06" db="EMBL/GenBank/DDBJ databases">
        <title>Dysbiosis in marine aquaculture revealed through microbiome analysis: reverse ecology for environmental sustainability.</title>
        <authorList>
            <person name="Haro-Moreno J.M."/>
            <person name="Coutinho F.H."/>
            <person name="Zaragoza-Solas A."/>
            <person name="Picazo A."/>
            <person name="Almagro-Moreno S."/>
            <person name="Lopez-Perez M."/>
        </authorList>
    </citation>
    <scope>NUCLEOTIDE SEQUENCE [LARGE SCALE GENOMIC DNA]</scope>
    <source>
        <strain evidence="10">MCMED-G42</strain>
    </source>
</reference>
<evidence type="ECO:0000256" key="1">
    <source>
        <dbReference type="ARBA" id="ARBA00004370"/>
    </source>
</evidence>
<dbReference type="PANTHER" id="PTHR33209">
    <property type="entry name" value="PROTEASE 4"/>
    <property type="match status" value="1"/>
</dbReference>